<reference evidence="3" key="1">
    <citation type="submission" date="2022-11" db="UniProtKB">
        <authorList>
            <consortium name="WormBaseParasite"/>
        </authorList>
    </citation>
    <scope>IDENTIFICATION</scope>
</reference>
<name>A0A915DPS5_9BILA</name>
<keyword evidence="2" id="KW-1185">Reference proteome</keyword>
<dbReference type="WBParaSite" id="jg22238.1">
    <property type="protein sequence ID" value="jg22238.1"/>
    <property type="gene ID" value="jg22238"/>
</dbReference>
<sequence>MNMHPHRIRMQVIRVRMLTRTPEYMKGHRRSRSSSSSDGMESFVIGRKKSANQVVDTRKHTNVVDEETSEDQNRSPVKKRDRIPIKNFSAEGLSKTVQLPSVDTFVKKCKMFNEMARELQDNVYAISDEVREMWKESTLD</sequence>
<accession>A0A915DPS5</accession>
<dbReference type="AlphaFoldDB" id="A0A915DPS5"/>
<feature type="region of interest" description="Disordered" evidence="1">
    <location>
        <begin position="23"/>
        <end position="82"/>
    </location>
</feature>
<proteinExistence type="predicted"/>
<evidence type="ECO:0000313" key="3">
    <source>
        <dbReference type="WBParaSite" id="jg22238.1"/>
    </source>
</evidence>
<evidence type="ECO:0000256" key="1">
    <source>
        <dbReference type="SAM" id="MobiDB-lite"/>
    </source>
</evidence>
<organism evidence="2 3">
    <name type="scientific">Ditylenchus dipsaci</name>
    <dbReference type="NCBI Taxonomy" id="166011"/>
    <lineage>
        <taxon>Eukaryota</taxon>
        <taxon>Metazoa</taxon>
        <taxon>Ecdysozoa</taxon>
        <taxon>Nematoda</taxon>
        <taxon>Chromadorea</taxon>
        <taxon>Rhabditida</taxon>
        <taxon>Tylenchina</taxon>
        <taxon>Tylenchomorpha</taxon>
        <taxon>Sphaerularioidea</taxon>
        <taxon>Anguinidae</taxon>
        <taxon>Anguininae</taxon>
        <taxon>Ditylenchus</taxon>
    </lineage>
</organism>
<dbReference type="Proteomes" id="UP000887574">
    <property type="component" value="Unplaced"/>
</dbReference>
<protein>
    <submittedName>
        <fullName evidence="3">Uncharacterized protein</fullName>
    </submittedName>
</protein>
<evidence type="ECO:0000313" key="2">
    <source>
        <dbReference type="Proteomes" id="UP000887574"/>
    </source>
</evidence>